<keyword evidence="3" id="KW-1185">Reference proteome</keyword>
<evidence type="ECO:0000313" key="3">
    <source>
        <dbReference type="Proteomes" id="UP000594263"/>
    </source>
</evidence>
<organism evidence="2 3">
    <name type="scientific">Kalanchoe fedtschenkoi</name>
    <name type="common">Lavender scallops</name>
    <name type="synonym">South American air plant</name>
    <dbReference type="NCBI Taxonomy" id="63787"/>
    <lineage>
        <taxon>Eukaryota</taxon>
        <taxon>Viridiplantae</taxon>
        <taxon>Streptophyta</taxon>
        <taxon>Embryophyta</taxon>
        <taxon>Tracheophyta</taxon>
        <taxon>Spermatophyta</taxon>
        <taxon>Magnoliopsida</taxon>
        <taxon>eudicotyledons</taxon>
        <taxon>Gunneridae</taxon>
        <taxon>Pentapetalae</taxon>
        <taxon>Saxifragales</taxon>
        <taxon>Crassulaceae</taxon>
        <taxon>Kalanchoe</taxon>
    </lineage>
</organism>
<dbReference type="Gramene" id="Kaladp0045s0141.1.v1.1">
    <property type="protein sequence ID" value="Kaladp0045s0141.1.v1.1.CDS.1"/>
    <property type="gene ID" value="Kaladp0045s0141.v1.1"/>
</dbReference>
<accession>A0A7N0TSX2</accession>
<evidence type="ECO:0000313" key="2">
    <source>
        <dbReference type="EnsemblPlants" id="Kaladp0045s0141.1.v1.1.CDS.1"/>
    </source>
</evidence>
<feature type="chain" id="PRO_5029749851" evidence="1">
    <location>
        <begin position="19"/>
        <end position="59"/>
    </location>
</feature>
<name>A0A7N0TSX2_KALFE</name>
<feature type="signal peptide" evidence="1">
    <location>
        <begin position="1"/>
        <end position="18"/>
    </location>
</feature>
<keyword evidence="1" id="KW-0732">Signal</keyword>
<proteinExistence type="predicted"/>
<protein>
    <submittedName>
        <fullName evidence="2">Uncharacterized protein</fullName>
    </submittedName>
</protein>
<dbReference type="EnsemblPlants" id="Kaladp0045s0141.1.v1.1">
    <property type="protein sequence ID" value="Kaladp0045s0141.1.v1.1.CDS.1"/>
    <property type="gene ID" value="Kaladp0045s0141.v1.1"/>
</dbReference>
<reference evidence="2" key="1">
    <citation type="submission" date="2021-01" db="UniProtKB">
        <authorList>
            <consortium name="EnsemblPlants"/>
        </authorList>
    </citation>
    <scope>IDENTIFICATION</scope>
</reference>
<dbReference type="Proteomes" id="UP000594263">
    <property type="component" value="Unplaced"/>
</dbReference>
<evidence type="ECO:0000256" key="1">
    <source>
        <dbReference type="SAM" id="SignalP"/>
    </source>
</evidence>
<sequence>MLVFMCVGVVFMRDGALEQVLVCTGCPPLSVGNSSILSLLIFFEYRCTQIFNNCGSVFS</sequence>
<dbReference type="AlphaFoldDB" id="A0A7N0TSX2"/>